<dbReference type="Gene3D" id="3.60.15.10">
    <property type="entry name" value="Ribonuclease Z/Hydroxyacylglutathione hydrolase-like"/>
    <property type="match status" value="1"/>
</dbReference>
<comment type="caution">
    <text evidence="2">The sequence shown here is derived from an EMBL/GenBank/DDBJ whole genome shotgun (WGS) entry which is preliminary data.</text>
</comment>
<reference evidence="2 3" key="1">
    <citation type="journal article" date="2015" name="Genome Announc.">
        <title>Draft Genome Sequence of Burkholderia sp. Strain PML1(12), an Ectomycorrhizosphere-Inhabiting Bacterium with Effective Mineral-Weathering Ability.</title>
        <authorList>
            <person name="Uroz S."/>
            <person name="Oger P."/>
        </authorList>
    </citation>
    <scope>NUCLEOTIDE SEQUENCE [LARGE SCALE GENOMIC DNA]</scope>
    <source>
        <strain evidence="3">PML1(12)</strain>
    </source>
</reference>
<evidence type="ECO:0000313" key="2">
    <source>
        <dbReference type="EMBL" id="KLU21327.1"/>
    </source>
</evidence>
<dbReference type="AlphaFoldDB" id="A0A0J1CKT4"/>
<feature type="domain" description="ODP" evidence="1">
    <location>
        <begin position="28"/>
        <end position="212"/>
    </location>
</feature>
<sequence length="241" mass="27038">MKSSKIDIFADDVYRNSIFIEKLNLSFCQFFVKSPSGSILCIETGMRDDFSQLKSNLLTVGINVGSVSSIVAPHFEADEMGALPDFMLQNQNLIAYAHPICSHALADIFSVKTRLLKDEVPITINEELIIPIFTKHVHQWDSLVIYIPRFKALFSSDIFMRYGTVDEASGSTLQGIIASIEKSGYLPSIDHLYSALKKIQKYDVDWIFPMHGPSIHNDAAATIDGLIGYCTKNRLKEIVER</sequence>
<organism evidence="2 3">
    <name type="scientific">Caballeronia mineralivorans PML1(12)</name>
    <dbReference type="NCBI Taxonomy" id="908627"/>
    <lineage>
        <taxon>Bacteria</taxon>
        <taxon>Pseudomonadati</taxon>
        <taxon>Pseudomonadota</taxon>
        <taxon>Betaproteobacteria</taxon>
        <taxon>Burkholderiales</taxon>
        <taxon>Burkholderiaceae</taxon>
        <taxon>Caballeronia</taxon>
    </lineage>
</organism>
<proteinExistence type="predicted"/>
<evidence type="ECO:0000259" key="1">
    <source>
        <dbReference type="Pfam" id="PF19583"/>
    </source>
</evidence>
<name>A0A0J1CKT4_9BURK</name>
<dbReference type="SUPFAM" id="SSF56281">
    <property type="entry name" value="Metallo-hydrolase/oxidoreductase"/>
    <property type="match status" value="1"/>
</dbReference>
<dbReference type="RefSeq" id="WP_047897106.1">
    <property type="nucleotide sequence ID" value="NZ_AEJF01000225.1"/>
</dbReference>
<dbReference type="OrthoDB" id="9800607at2"/>
<evidence type="ECO:0000313" key="3">
    <source>
        <dbReference type="Proteomes" id="UP000035963"/>
    </source>
</evidence>
<keyword evidence="3" id="KW-1185">Reference proteome</keyword>
<protein>
    <submittedName>
        <fullName evidence="2">Beta-lactamase</fullName>
    </submittedName>
</protein>
<dbReference type="InterPro" id="IPR045761">
    <property type="entry name" value="ODP_dom"/>
</dbReference>
<dbReference type="InterPro" id="IPR036866">
    <property type="entry name" value="RibonucZ/Hydroxyglut_hydro"/>
</dbReference>
<dbReference type="PATRIC" id="fig|908627.4.peg.8199"/>
<dbReference type="EMBL" id="AEJF01000225">
    <property type="protein sequence ID" value="KLU21327.1"/>
    <property type="molecule type" value="Genomic_DNA"/>
</dbReference>
<dbReference type="Proteomes" id="UP000035963">
    <property type="component" value="Unassembled WGS sequence"/>
</dbReference>
<gene>
    <name evidence="2" type="ORF">EOS_36580</name>
</gene>
<dbReference type="Pfam" id="PF19583">
    <property type="entry name" value="ODP"/>
    <property type="match status" value="1"/>
</dbReference>
<accession>A0A0J1CKT4</accession>